<comment type="caution">
    <text evidence="4">The sequence shown here is derived from an EMBL/GenBank/DDBJ whole genome shotgun (WGS) entry which is preliminary data.</text>
</comment>
<name>A0A420BLQ3_SPHD1</name>
<dbReference type="Proteomes" id="UP000286246">
    <property type="component" value="Unassembled WGS sequence"/>
</dbReference>
<dbReference type="OrthoDB" id="748630at2"/>
<feature type="transmembrane region" description="Helical" evidence="1">
    <location>
        <begin position="79"/>
        <end position="98"/>
    </location>
</feature>
<dbReference type="Pfam" id="PF20394">
    <property type="entry name" value="DUF6688"/>
    <property type="match status" value="1"/>
</dbReference>
<keyword evidence="1" id="KW-0472">Membrane</keyword>
<dbReference type="InterPro" id="IPR056491">
    <property type="entry name" value="DUF6688_C"/>
</dbReference>
<accession>A0A420BLQ3</accession>
<sequence length="362" mass="41359">MYIIFFIVVALFAGLIYLLRSAIKRQNKKISFVEYAVIIGYILSLAISGVGLLTHSSQYHEAVDPVDGACYLPFGGKHALSLFIYFVAFNVAVMAIWIKGRKIPPIPLVLALIILMIGSIISIFVLTQVSYHDTSTLSIYVGNEGTFYFIFTPLFCFCFGIGFIWKIIRQERETSLHRTYRNPILNKINILLSSKLDYPLWALILLVPVFLVVTTILILFGQDSDSMAKVFTETTTWAFSQKMHPPILDHRGHYLCTVAAKGDPTVVKPLRLGKRHGNTIIVNRQLLVANAFEEILSDLSPVLHRYVRSFYDRYGYNISTRINSVRASNLTYMMMKPLEYIFLFFLYTLYIEPEKKIAKQYA</sequence>
<dbReference type="AlphaFoldDB" id="A0A420BLQ3"/>
<feature type="transmembrane region" description="Helical" evidence="1">
    <location>
        <begin position="105"/>
        <end position="127"/>
    </location>
</feature>
<feature type="domain" description="DUF6688" evidence="2">
    <location>
        <begin position="3"/>
        <end position="246"/>
    </location>
</feature>
<reference evidence="4 5" key="1">
    <citation type="submission" date="2018-09" db="EMBL/GenBank/DDBJ databases">
        <title>Genomic Encyclopedia of Type Strains, Phase III (KMG-III): the genomes of soil and plant-associated and newly described type strains.</title>
        <authorList>
            <person name="Whitman W."/>
        </authorList>
    </citation>
    <scope>NUCLEOTIDE SEQUENCE [LARGE SCALE GENOMIC DNA]</scope>
    <source>
        <strain evidence="4 5">CECT 7938</strain>
    </source>
</reference>
<protein>
    <submittedName>
        <fullName evidence="4">Uncharacterized protein</fullName>
    </submittedName>
</protein>
<feature type="transmembrane region" description="Helical" evidence="1">
    <location>
        <begin position="200"/>
        <end position="220"/>
    </location>
</feature>
<evidence type="ECO:0000313" key="5">
    <source>
        <dbReference type="Proteomes" id="UP000286246"/>
    </source>
</evidence>
<dbReference type="InterPro" id="IPR046510">
    <property type="entry name" value="DUF6688_N"/>
</dbReference>
<evidence type="ECO:0000259" key="3">
    <source>
        <dbReference type="Pfam" id="PF23543"/>
    </source>
</evidence>
<evidence type="ECO:0000259" key="2">
    <source>
        <dbReference type="Pfam" id="PF20394"/>
    </source>
</evidence>
<keyword evidence="5" id="KW-1185">Reference proteome</keyword>
<feature type="transmembrane region" description="Helical" evidence="1">
    <location>
        <begin position="6"/>
        <end position="23"/>
    </location>
</feature>
<dbReference type="RefSeq" id="WP_120259144.1">
    <property type="nucleotide sequence ID" value="NZ_RAPY01000001.1"/>
</dbReference>
<feature type="transmembrane region" description="Helical" evidence="1">
    <location>
        <begin position="147"/>
        <end position="168"/>
    </location>
</feature>
<proteinExistence type="predicted"/>
<feature type="domain" description="DUF6688" evidence="3">
    <location>
        <begin position="252"/>
        <end position="361"/>
    </location>
</feature>
<keyword evidence="1" id="KW-1133">Transmembrane helix</keyword>
<organism evidence="4 5">
    <name type="scientific">Sphingobacterium detergens</name>
    <dbReference type="NCBI Taxonomy" id="1145106"/>
    <lineage>
        <taxon>Bacteria</taxon>
        <taxon>Pseudomonadati</taxon>
        <taxon>Bacteroidota</taxon>
        <taxon>Sphingobacteriia</taxon>
        <taxon>Sphingobacteriales</taxon>
        <taxon>Sphingobacteriaceae</taxon>
        <taxon>Sphingobacterium</taxon>
    </lineage>
</organism>
<feature type="transmembrane region" description="Helical" evidence="1">
    <location>
        <begin position="330"/>
        <end position="350"/>
    </location>
</feature>
<dbReference type="EMBL" id="RAPY01000001">
    <property type="protein sequence ID" value="RKE57602.1"/>
    <property type="molecule type" value="Genomic_DNA"/>
</dbReference>
<evidence type="ECO:0000313" key="4">
    <source>
        <dbReference type="EMBL" id="RKE57602.1"/>
    </source>
</evidence>
<feature type="transmembrane region" description="Helical" evidence="1">
    <location>
        <begin position="35"/>
        <end position="59"/>
    </location>
</feature>
<dbReference type="Pfam" id="PF23543">
    <property type="entry name" value="DUF6688_C"/>
    <property type="match status" value="1"/>
</dbReference>
<keyword evidence="1" id="KW-0812">Transmembrane</keyword>
<gene>
    <name evidence="4" type="ORF">DFQ12_2493</name>
</gene>
<evidence type="ECO:0000256" key="1">
    <source>
        <dbReference type="SAM" id="Phobius"/>
    </source>
</evidence>